<evidence type="ECO:0000256" key="11">
    <source>
        <dbReference type="ARBA" id="ARBA00023242"/>
    </source>
</evidence>
<dbReference type="GO" id="GO:0000981">
    <property type="term" value="F:DNA-binding transcription factor activity, RNA polymerase II-specific"/>
    <property type="evidence" value="ECO:0007669"/>
    <property type="project" value="TreeGrafter"/>
</dbReference>
<evidence type="ECO:0000256" key="8">
    <source>
        <dbReference type="ARBA" id="ARBA00023015"/>
    </source>
</evidence>
<evidence type="ECO:0000256" key="1">
    <source>
        <dbReference type="ARBA" id="ARBA00003767"/>
    </source>
</evidence>
<dbReference type="EMBL" id="JARO02001459">
    <property type="protein sequence ID" value="KPP75415.1"/>
    <property type="molecule type" value="Genomic_DNA"/>
</dbReference>
<dbReference type="GO" id="GO:0005634">
    <property type="term" value="C:nucleus"/>
    <property type="evidence" value="ECO:0007669"/>
    <property type="project" value="UniProtKB-SubCell"/>
</dbReference>
<dbReference type="Proteomes" id="UP000034805">
    <property type="component" value="Unassembled WGS sequence"/>
</dbReference>
<gene>
    <name evidence="17" type="ORF">Z043_105339</name>
</gene>
<evidence type="ECO:0000256" key="14">
    <source>
        <dbReference type="SAM" id="MobiDB-lite"/>
    </source>
</evidence>
<organism evidence="17 18">
    <name type="scientific">Scleropages formosus</name>
    <name type="common">Asian bonytongue</name>
    <name type="synonym">Osteoglossum formosum</name>
    <dbReference type="NCBI Taxonomy" id="113540"/>
    <lineage>
        <taxon>Eukaryota</taxon>
        <taxon>Metazoa</taxon>
        <taxon>Chordata</taxon>
        <taxon>Craniata</taxon>
        <taxon>Vertebrata</taxon>
        <taxon>Euteleostomi</taxon>
        <taxon>Actinopterygii</taxon>
        <taxon>Neopterygii</taxon>
        <taxon>Teleostei</taxon>
        <taxon>Osteoglossocephala</taxon>
        <taxon>Osteoglossomorpha</taxon>
        <taxon>Osteoglossiformes</taxon>
        <taxon>Osteoglossidae</taxon>
        <taxon>Scleropages</taxon>
    </lineage>
</organism>
<dbReference type="PANTHER" id="PTHR23235">
    <property type="entry name" value="KRUEPPEL-LIKE TRANSCRIPTION FACTOR"/>
    <property type="match status" value="1"/>
</dbReference>
<evidence type="ECO:0000259" key="15">
    <source>
        <dbReference type="PROSITE" id="PS50157"/>
    </source>
</evidence>
<proteinExistence type="inferred from homology"/>
<dbReference type="Pfam" id="PF00096">
    <property type="entry name" value="zf-C2H2"/>
    <property type="match status" value="5"/>
</dbReference>
<feature type="domain" description="C2H2-type" evidence="15">
    <location>
        <begin position="390"/>
        <end position="417"/>
    </location>
</feature>
<keyword evidence="7" id="KW-0862">Zinc</keyword>
<feature type="region of interest" description="Disordered" evidence="14">
    <location>
        <begin position="276"/>
        <end position="299"/>
    </location>
</feature>
<evidence type="ECO:0000256" key="7">
    <source>
        <dbReference type="ARBA" id="ARBA00022833"/>
    </source>
</evidence>
<evidence type="ECO:0000259" key="16">
    <source>
        <dbReference type="PROSITE" id="PS50950"/>
    </source>
</evidence>
<keyword evidence="4" id="KW-0479">Metal-binding</keyword>
<evidence type="ECO:0000313" key="18">
    <source>
        <dbReference type="Proteomes" id="UP000034805"/>
    </source>
</evidence>
<dbReference type="PROSITE" id="PS00028">
    <property type="entry name" value="ZINC_FINGER_C2H2_1"/>
    <property type="match status" value="5"/>
</dbReference>
<protein>
    <submittedName>
        <fullName evidence="17">Uncharacterized protein</fullName>
    </submittedName>
</protein>
<dbReference type="PROSITE" id="PS50950">
    <property type="entry name" value="ZF_THAP"/>
    <property type="match status" value="1"/>
</dbReference>
<keyword evidence="11" id="KW-0539">Nucleus</keyword>
<feature type="domain" description="C2H2-type" evidence="15">
    <location>
        <begin position="252"/>
        <end position="274"/>
    </location>
</feature>
<keyword evidence="5" id="KW-0677">Repeat</keyword>
<comment type="similarity">
    <text evidence="3">Belongs to the krueppel C2H2-type zinc-finger protein family.</text>
</comment>
<evidence type="ECO:0000256" key="4">
    <source>
        <dbReference type="ARBA" id="ARBA00022723"/>
    </source>
</evidence>
<dbReference type="Gene3D" id="3.30.160.60">
    <property type="entry name" value="Classic Zinc Finger"/>
    <property type="match status" value="4"/>
</dbReference>
<keyword evidence="6 12" id="KW-0863">Zinc-finger</keyword>
<dbReference type="SUPFAM" id="SSF57716">
    <property type="entry name" value="Glucocorticoid receptor-like (DNA-binding domain)"/>
    <property type="match status" value="1"/>
</dbReference>
<keyword evidence="9 13" id="KW-0238">DNA-binding</keyword>
<dbReference type="FunFam" id="3.30.160.60:FF:000702">
    <property type="entry name" value="Transcription factor E4F1 isoform 1"/>
    <property type="match status" value="1"/>
</dbReference>
<accession>A0A0P7VIM8</accession>
<dbReference type="Pfam" id="PF05485">
    <property type="entry name" value="THAP"/>
    <property type="match status" value="1"/>
</dbReference>
<feature type="compositionally biased region" description="Low complexity" evidence="14">
    <location>
        <begin position="158"/>
        <end position="172"/>
    </location>
</feature>
<dbReference type="FunFam" id="3.30.160.60:FF:000358">
    <property type="entry name" value="zinc finger protein 24"/>
    <property type="match status" value="1"/>
</dbReference>
<dbReference type="AlphaFoldDB" id="A0A0P7VIM8"/>
<feature type="domain" description="C2H2-type" evidence="15">
    <location>
        <begin position="306"/>
        <end position="333"/>
    </location>
</feature>
<dbReference type="FunFam" id="3.30.160.60:FF:000936">
    <property type="entry name" value="Zinc finger protein 577"/>
    <property type="match status" value="1"/>
</dbReference>
<name>A0A0P7VIM8_SCLFO</name>
<evidence type="ECO:0000256" key="6">
    <source>
        <dbReference type="ARBA" id="ARBA00022771"/>
    </source>
</evidence>
<feature type="domain" description="C2H2-type" evidence="15">
    <location>
        <begin position="334"/>
        <end position="361"/>
    </location>
</feature>
<keyword evidence="10" id="KW-0804">Transcription</keyword>
<evidence type="ECO:0000256" key="5">
    <source>
        <dbReference type="ARBA" id="ARBA00022737"/>
    </source>
</evidence>
<evidence type="ECO:0000256" key="9">
    <source>
        <dbReference type="ARBA" id="ARBA00023125"/>
    </source>
</evidence>
<comment type="function">
    <text evidence="1">May be involved in transcriptional regulation.</text>
</comment>
<dbReference type="SMART" id="SM00355">
    <property type="entry name" value="ZnF_C2H2"/>
    <property type="match status" value="5"/>
</dbReference>
<evidence type="ECO:0000313" key="17">
    <source>
        <dbReference type="EMBL" id="KPP75415.1"/>
    </source>
</evidence>
<dbReference type="SUPFAM" id="SSF57667">
    <property type="entry name" value="beta-beta-alpha zinc fingers"/>
    <property type="match status" value="3"/>
</dbReference>
<evidence type="ECO:0000256" key="10">
    <source>
        <dbReference type="ARBA" id="ARBA00023163"/>
    </source>
</evidence>
<dbReference type="FunFam" id="3.30.160.60:FF:001480">
    <property type="entry name" value="Si:cabz01071911.3"/>
    <property type="match status" value="1"/>
</dbReference>
<dbReference type="PANTHER" id="PTHR23235:SF160">
    <property type="entry name" value="GASTRULA ZINC FINGER PROTEIN XLCGF7.1-LIKE-RELATED"/>
    <property type="match status" value="1"/>
</dbReference>
<feature type="region of interest" description="Disordered" evidence="14">
    <location>
        <begin position="155"/>
        <end position="220"/>
    </location>
</feature>
<comment type="subcellular location">
    <subcellularLocation>
        <location evidence="2">Nucleus</location>
    </subcellularLocation>
</comment>
<feature type="domain" description="C2H2-type" evidence="15">
    <location>
        <begin position="362"/>
        <end position="389"/>
    </location>
</feature>
<keyword evidence="8" id="KW-0805">Transcription regulation</keyword>
<evidence type="ECO:0000256" key="12">
    <source>
        <dbReference type="PROSITE-ProRule" id="PRU00042"/>
    </source>
</evidence>
<dbReference type="GO" id="GO:0000978">
    <property type="term" value="F:RNA polymerase II cis-regulatory region sequence-specific DNA binding"/>
    <property type="evidence" value="ECO:0007669"/>
    <property type="project" value="TreeGrafter"/>
</dbReference>
<dbReference type="PROSITE" id="PS50157">
    <property type="entry name" value="ZINC_FINGER_C2H2_2"/>
    <property type="match status" value="5"/>
</dbReference>
<dbReference type="GO" id="GO:0008270">
    <property type="term" value="F:zinc ion binding"/>
    <property type="evidence" value="ECO:0007669"/>
    <property type="project" value="UniProtKB-KW"/>
</dbReference>
<evidence type="ECO:0000256" key="2">
    <source>
        <dbReference type="ARBA" id="ARBA00004123"/>
    </source>
</evidence>
<evidence type="ECO:0000256" key="13">
    <source>
        <dbReference type="PROSITE-ProRule" id="PRU00309"/>
    </source>
</evidence>
<reference evidence="17 18" key="1">
    <citation type="submission" date="2015-08" db="EMBL/GenBank/DDBJ databases">
        <title>The genome of the Asian arowana (Scleropages formosus).</title>
        <authorList>
            <person name="Tan M.H."/>
            <person name="Gan H.M."/>
            <person name="Croft L.J."/>
            <person name="Austin C.M."/>
        </authorList>
    </citation>
    <scope>NUCLEOTIDE SEQUENCE [LARGE SCALE GENOMIC DNA]</scope>
    <source>
        <strain evidence="17">Aro1</strain>
    </source>
</reference>
<evidence type="ECO:0000256" key="3">
    <source>
        <dbReference type="ARBA" id="ARBA00006991"/>
    </source>
</evidence>
<sequence length="423" mass="46067">MAKRCCWGKCGADSRFPERARGLRFVPLPEAREERLLWMRLCGWPHDQYASEGPAEGERRLFVCSRHFVDGAPTLANPIPVAAGAKGDSALHLPATAPSDGAGSHSVAVVTIKEEPQEYDVHPRMTFQVDGETQTSRGIKQEVTDIGFAGDLYHEESSPSAAAETPASTSSSESEDEASDPGEMAVVTVKEEMDYDSDEREGGLRGTANSQAERSDAARRAAALWPVDGGQTGCGRQHPAETRHGEPAEGLYICSDCGKDFFGEAELEAHQRVHRVDGGKSDGGSSGGEQLAPQPQTVSDEAKMPFRCTHCDKSFARKGQLNRHEFIHSGLKPFSCSDCGKCFGNKWQLSAHQKIHSGEKPFSCTFCDKCFIRKGELTVHLKRHTGDKPFNCSFCGKCFTTKGEVNIHQRRHVGDKTLGLSPS</sequence>
<dbReference type="InterPro" id="IPR006612">
    <property type="entry name" value="THAP_Znf"/>
</dbReference>
<dbReference type="InterPro" id="IPR036236">
    <property type="entry name" value="Znf_C2H2_sf"/>
</dbReference>
<dbReference type="InterPro" id="IPR013087">
    <property type="entry name" value="Znf_C2H2_type"/>
</dbReference>
<comment type="caution">
    <text evidence="17">The sequence shown here is derived from an EMBL/GenBank/DDBJ whole genome shotgun (WGS) entry which is preliminary data.</text>
</comment>
<feature type="domain" description="THAP-type" evidence="16">
    <location>
        <begin position="1"/>
        <end position="83"/>
    </location>
</feature>